<proteinExistence type="predicted"/>
<organism evidence="2 3">
    <name type="scientific">Mycolicibacterium aromaticivorans JS19b1 = JCM 16368</name>
    <dbReference type="NCBI Taxonomy" id="1440774"/>
    <lineage>
        <taxon>Bacteria</taxon>
        <taxon>Bacillati</taxon>
        <taxon>Actinomycetota</taxon>
        <taxon>Actinomycetes</taxon>
        <taxon>Mycobacteriales</taxon>
        <taxon>Mycobacteriaceae</taxon>
        <taxon>Mycolicibacterium</taxon>
    </lineage>
</organism>
<dbReference type="RefSeq" id="WP_051659923.1">
    <property type="nucleotide sequence ID" value="NZ_JALN02000001.1"/>
</dbReference>
<keyword evidence="2" id="KW-0808">Transferase</keyword>
<dbReference type="Gene3D" id="3.90.550.10">
    <property type="entry name" value="Spore Coat Polysaccharide Biosynthesis Protein SpsA, Chain A"/>
    <property type="match status" value="1"/>
</dbReference>
<keyword evidence="3" id="KW-1185">Reference proteome</keyword>
<dbReference type="SUPFAM" id="SSF53448">
    <property type="entry name" value="Nucleotide-diphospho-sugar transferases"/>
    <property type="match status" value="1"/>
</dbReference>
<dbReference type="STRING" id="1440774.Y900_006590"/>
<dbReference type="InterPro" id="IPR050834">
    <property type="entry name" value="Glycosyltransf_2"/>
</dbReference>
<dbReference type="GO" id="GO:0044010">
    <property type="term" value="P:single-species biofilm formation"/>
    <property type="evidence" value="ECO:0007669"/>
    <property type="project" value="TreeGrafter"/>
</dbReference>
<gene>
    <name evidence="2" type="ORF">Y900_006590</name>
</gene>
<dbReference type="InterPro" id="IPR001173">
    <property type="entry name" value="Glyco_trans_2-like"/>
</dbReference>
<evidence type="ECO:0000313" key="2">
    <source>
        <dbReference type="EMBL" id="KDE98617.1"/>
    </source>
</evidence>
<dbReference type="OrthoDB" id="3177103at2"/>
<evidence type="ECO:0000259" key="1">
    <source>
        <dbReference type="Pfam" id="PF00535"/>
    </source>
</evidence>
<feature type="domain" description="Glycosyltransferase 2-like" evidence="1">
    <location>
        <begin position="29"/>
        <end position="197"/>
    </location>
</feature>
<evidence type="ECO:0000313" key="3">
    <source>
        <dbReference type="Proteomes" id="UP000022835"/>
    </source>
</evidence>
<dbReference type="eggNOG" id="COG1216">
    <property type="taxonomic scope" value="Bacteria"/>
</dbReference>
<dbReference type="AlphaFoldDB" id="A0A064CIK4"/>
<reference evidence="2" key="1">
    <citation type="submission" date="2014-05" db="EMBL/GenBank/DDBJ databases">
        <title>Genome sequence of Mycobacterium aromaticivorans strain JS19b1T (= DSM 45407T).</title>
        <authorList>
            <person name="Kwak Y."/>
            <person name="Park G.-S."/>
            <person name="Li Q.X."/>
            <person name="Lee S.-E."/>
            <person name="Shin J.-H."/>
        </authorList>
    </citation>
    <scope>NUCLEOTIDE SEQUENCE [LARGE SCALE GENOMIC DNA]</scope>
    <source>
        <strain evidence="2">JS19b1</strain>
    </source>
</reference>
<dbReference type="Proteomes" id="UP000022835">
    <property type="component" value="Unassembled WGS sequence"/>
</dbReference>
<dbReference type="GO" id="GO:0016740">
    <property type="term" value="F:transferase activity"/>
    <property type="evidence" value="ECO:0007669"/>
    <property type="project" value="UniProtKB-KW"/>
</dbReference>
<dbReference type="PANTHER" id="PTHR43685">
    <property type="entry name" value="GLYCOSYLTRANSFERASE"/>
    <property type="match status" value="1"/>
</dbReference>
<protein>
    <submittedName>
        <fullName evidence="2">Glycosyl transferase family 2</fullName>
    </submittedName>
</protein>
<dbReference type="Pfam" id="PF00535">
    <property type="entry name" value="Glycos_transf_2"/>
    <property type="match status" value="1"/>
</dbReference>
<dbReference type="PANTHER" id="PTHR43685:SF2">
    <property type="entry name" value="GLYCOSYLTRANSFERASE 2-LIKE DOMAIN-CONTAINING PROTEIN"/>
    <property type="match status" value="1"/>
</dbReference>
<sequence length="307" mass="34291">MTRQATVRQAIPSERHTWRGGGARRPKVSLCIPAYQAGEFLRDTLDSVLAQDFPDLEILVVDNHSTDETPAILDSITDDRVRVVRNESTLSAAENHNLAVELSRGEFVKVISADDTLKHNCVAAQAAVLQSNPDVTVVASRTDFIDDSGALLFKARGLRGLLGHKTGEQVIRQIVRSAKNPVGAPVSVMFRRSDFDRCGGFSGPHVFTLDMDLWARLLGLGHFYGMPETLAAYRIRGGSLTALTSARSQLVQQDTFTRKLIDDPRWEIRYMDKLLGKLNRYDVLFKRVMLFKLSSVRASRRSRNPVR</sequence>
<name>A0A064CIK4_9MYCO</name>
<comment type="caution">
    <text evidence="2">The sequence shown here is derived from an EMBL/GenBank/DDBJ whole genome shotgun (WGS) entry which is preliminary data.</text>
</comment>
<dbReference type="InterPro" id="IPR029044">
    <property type="entry name" value="Nucleotide-diphossugar_trans"/>
</dbReference>
<accession>A0A064CIK4</accession>
<dbReference type="EMBL" id="JALN02000001">
    <property type="protein sequence ID" value="KDE98617.1"/>
    <property type="molecule type" value="Genomic_DNA"/>
</dbReference>